<organism evidence="1 2">
    <name type="scientific">Champsocephalus esox</name>
    <name type="common">pike icefish</name>
    <dbReference type="NCBI Taxonomy" id="159716"/>
    <lineage>
        <taxon>Eukaryota</taxon>
        <taxon>Metazoa</taxon>
        <taxon>Chordata</taxon>
        <taxon>Craniata</taxon>
        <taxon>Vertebrata</taxon>
        <taxon>Euteleostomi</taxon>
        <taxon>Actinopterygii</taxon>
        <taxon>Neopterygii</taxon>
        <taxon>Teleostei</taxon>
        <taxon>Neoteleostei</taxon>
        <taxon>Acanthomorphata</taxon>
        <taxon>Eupercaria</taxon>
        <taxon>Perciformes</taxon>
        <taxon>Notothenioidei</taxon>
        <taxon>Channichthyidae</taxon>
        <taxon>Champsocephalus</taxon>
    </lineage>
</organism>
<reference evidence="1 2" key="1">
    <citation type="journal article" date="2023" name="Mol. Biol. Evol.">
        <title>Genomics of Secondarily Temperate Adaptation in the Only Non-Antarctic Icefish.</title>
        <authorList>
            <person name="Rivera-Colon A.G."/>
            <person name="Rayamajhi N."/>
            <person name="Minhas B.F."/>
            <person name="Madrigal G."/>
            <person name="Bilyk K.T."/>
            <person name="Yoon V."/>
            <person name="Hune M."/>
            <person name="Gregory S."/>
            <person name="Cheng C.H.C."/>
            <person name="Catchen J.M."/>
        </authorList>
    </citation>
    <scope>NUCLEOTIDE SEQUENCE [LARGE SCALE GENOMIC DNA]</scope>
    <source>
        <strain evidence="1">JC2023a</strain>
    </source>
</reference>
<gene>
    <name evidence="1" type="ORF">CesoFtcFv8_011182</name>
</gene>
<proteinExistence type="predicted"/>
<dbReference type="Proteomes" id="UP001335648">
    <property type="component" value="Unassembled WGS sequence"/>
</dbReference>
<protein>
    <submittedName>
        <fullName evidence="1">Uncharacterized protein</fullName>
    </submittedName>
</protein>
<name>A0AAN8C1X7_9TELE</name>
<dbReference type="AlphaFoldDB" id="A0AAN8C1X7"/>
<comment type="caution">
    <text evidence="1">The sequence shown here is derived from an EMBL/GenBank/DDBJ whole genome shotgun (WGS) entry which is preliminary data.</text>
</comment>
<accession>A0AAN8C1X7</accession>
<sequence length="119" mass="12751">MPRCPSSTPAPSLSLGGGKVILKPWKMKGGFETVFKTQSPESALPKELLRPGTAWKDGGLGEDGGWGCIEAVGPDSEEGHELPSYHLGARRQDNHLIPKLVNTIPLFSGHRTDTHPETG</sequence>
<evidence type="ECO:0000313" key="1">
    <source>
        <dbReference type="EMBL" id="KAK5894498.1"/>
    </source>
</evidence>
<evidence type="ECO:0000313" key="2">
    <source>
        <dbReference type="Proteomes" id="UP001335648"/>
    </source>
</evidence>
<keyword evidence="2" id="KW-1185">Reference proteome</keyword>
<dbReference type="EMBL" id="JAULUE010002054">
    <property type="protein sequence ID" value="KAK5894498.1"/>
    <property type="molecule type" value="Genomic_DNA"/>
</dbReference>